<dbReference type="InterPro" id="IPR015797">
    <property type="entry name" value="NUDIX_hydrolase-like_dom_sf"/>
</dbReference>
<reference evidence="1" key="1">
    <citation type="submission" date="2021-11" db="EMBL/GenBank/DDBJ databases">
        <authorList>
            <consortium name="Genoscope - CEA"/>
            <person name="William W."/>
        </authorList>
    </citation>
    <scope>NUCLEOTIDE SEQUENCE</scope>
</reference>
<comment type="caution">
    <text evidence="1">The sequence shown here is derived from an EMBL/GenBank/DDBJ whole genome shotgun (WGS) entry which is preliminary data.</text>
</comment>
<organism evidence="1 2">
    <name type="scientific">Pelagomonas calceolata</name>
    <dbReference type="NCBI Taxonomy" id="35677"/>
    <lineage>
        <taxon>Eukaryota</taxon>
        <taxon>Sar</taxon>
        <taxon>Stramenopiles</taxon>
        <taxon>Ochrophyta</taxon>
        <taxon>Pelagophyceae</taxon>
        <taxon>Pelagomonadales</taxon>
        <taxon>Pelagomonadaceae</taxon>
        <taxon>Pelagomonas</taxon>
    </lineage>
</organism>
<dbReference type="EMBL" id="CAKKNE010000001">
    <property type="protein sequence ID" value="CAH0366608.1"/>
    <property type="molecule type" value="Genomic_DNA"/>
</dbReference>
<name>A0A8J2S705_9STRA</name>
<keyword evidence="2" id="KW-1185">Reference proteome</keyword>
<sequence>MSRKANISATEKASFGRPRLYAVRAHYGQLDKQPDQFSGAVVVLDDEGGGVVRHAAAARALCFDEDTTVVVLDVAALRRDVDAAAETRDTKKTRGRGKRGWQQALEAECKTRDVLGKDCGRPIAKALARLLMRATTGATLVARGALAGVALKLALSRDPHAATCNVSRVVLVEPTLSAVAVNGLLACKTPPARRITVDAAFADADAQMRRGPAIAAACGEGISVIAPDDGGDAVLRAFLPKTEDDDEEAAVEAAFGADDSRGRRLRCAEITVDMSPLTKQPEQRFVEVTTAELLRGDDEADEPAAACDADDRGEARVAALVVRGGRCILARSLRTPKAWEGMRLPSAPAVAGEDAVAGARRAIAAQLDIDIADQAEQMAPIPNLPPLMLYRASGGISTVVFMKALQPPVEPQEDYDLSDEDDDYDWYTLSRALPRVDPPTACLLRTAAFALHGAVEAGVVAKAWGGVFGGELVAAVAGDAPATPAPSSPVTPPRVVGPCHDEANHEDACSCASDPFSC</sequence>
<evidence type="ECO:0000313" key="2">
    <source>
        <dbReference type="Proteomes" id="UP000789595"/>
    </source>
</evidence>
<dbReference type="Proteomes" id="UP000789595">
    <property type="component" value="Unassembled WGS sequence"/>
</dbReference>
<accession>A0A8J2S705</accession>
<proteinExistence type="predicted"/>
<evidence type="ECO:0000313" key="1">
    <source>
        <dbReference type="EMBL" id="CAH0366608.1"/>
    </source>
</evidence>
<protein>
    <recommendedName>
        <fullName evidence="3">Nudix hydrolase domain-containing protein</fullName>
    </recommendedName>
</protein>
<gene>
    <name evidence="1" type="ORF">PECAL_1P31110</name>
</gene>
<dbReference type="AlphaFoldDB" id="A0A8J2S705"/>
<dbReference type="SUPFAM" id="SSF55811">
    <property type="entry name" value="Nudix"/>
    <property type="match status" value="1"/>
</dbReference>
<evidence type="ECO:0008006" key="3">
    <source>
        <dbReference type="Google" id="ProtNLM"/>
    </source>
</evidence>